<feature type="region of interest" description="Disordered" evidence="6">
    <location>
        <begin position="1918"/>
        <end position="1996"/>
    </location>
</feature>
<proteinExistence type="predicted"/>
<keyword evidence="10" id="KW-1185">Reference proteome</keyword>
<feature type="transmembrane region" description="Helical" evidence="7">
    <location>
        <begin position="1761"/>
        <end position="1783"/>
    </location>
</feature>
<feature type="compositionally biased region" description="Pro residues" evidence="6">
    <location>
        <begin position="1987"/>
        <end position="1996"/>
    </location>
</feature>
<dbReference type="GO" id="GO:0005261">
    <property type="term" value="F:monoatomic cation channel activity"/>
    <property type="evidence" value="ECO:0007669"/>
    <property type="project" value="TreeGrafter"/>
</dbReference>
<comment type="caution">
    <text evidence="9">The sequence shown here is derived from an EMBL/GenBank/DDBJ whole genome shotgun (WGS) entry which is preliminary data.</text>
</comment>
<accession>A0AAD7UFB3</accession>
<feature type="region of interest" description="Disordered" evidence="6">
    <location>
        <begin position="1837"/>
        <end position="1905"/>
    </location>
</feature>
<dbReference type="GO" id="GO:0006816">
    <property type="term" value="P:calcium ion transport"/>
    <property type="evidence" value="ECO:0007669"/>
    <property type="project" value="TreeGrafter"/>
</dbReference>
<dbReference type="PANTHER" id="PTHR46730">
    <property type="entry name" value="POLYCYSTIN-1"/>
    <property type="match status" value="1"/>
</dbReference>
<feature type="transmembrane region" description="Helical" evidence="7">
    <location>
        <begin position="1518"/>
        <end position="1544"/>
    </location>
</feature>
<feature type="transmembrane region" description="Helical" evidence="7">
    <location>
        <begin position="1729"/>
        <end position="1749"/>
    </location>
</feature>
<evidence type="ECO:0000256" key="5">
    <source>
        <dbReference type="ARBA" id="ARBA00023136"/>
    </source>
</evidence>
<evidence type="ECO:0000256" key="2">
    <source>
        <dbReference type="ARBA" id="ARBA00022692"/>
    </source>
</evidence>
<evidence type="ECO:0000313" key="9">
    <source>
        <dbReference type="EMBL" id="KAJ8604523.1"/>
    </source>
</evidence>
<keyword evidence="4 7" id="KW-1133">Transmembrane helix</keyword>
<feature type="transmembrane region" description="Helical" evidence="7">
    <location>
        <begin position="1698"/>
        <end position="1717"/>
    </location>
</feature>
<sequence>MVTGMIRAACGDYYDCTCWNATSGATVVLAPSPPVLVSATIEAPSSVGACSALELSAAGSSGGGGRDLTFAWNATLVQDIIPGSRNCSTMLDEAEHTNDDVFVLSSVEACAGESIAFVVAVSNFFGETSVSSQRVKVLPGAAPEVKIVGGSVLTTFSTRKVQIRAEASASPSCDGRTKSNVALSFSWSVRYKAAGTETFGAMPYSSTRSDPRLYELAAYTLTAGDIVEFSVTVFESPTGTNNTAVAELTVLPSALVVVISGGDRTVNSFEALTIDASLSYDPDDLERDDLDFEWSCSDASIDTSTTLSSLLVAAGQLDATQSSPPYVFSVLVTDPLDTTRNASASVSIVASASDFVPAVSISPLSTEKANPSSRLVLDGTVEQAPQVALEATWSLAAGSEFVDGVALEDVARTDVSTTLAAGNDTTTVYLVLPADISLVAGASYTFILSASYDGEELGRSSLTVVANSSPVPGQVVVSPPSGTVLSTTYTFTASYWTDDATDLPLLYSFLSENSVLREATPSPEYSGVVLPQGTGANSTVLCSAKVSDQLGASATAYDAVVNAAETLSPADLANTTDSLLADAVGSADTELVFQVASAVASMLVADNDDAQQECLIVNCSTTLGRETCEDGETLCGDCIAPLVGEAGPSDAVCYEPVASCSDGEKDENEADVDCGGDSDCARCTLGKSCVAGTDCSSGRCSSAVCSSPLKTCDGGGCGSNGTCVYTDQLGDSIDECEETDDYCSASCVCDANAYGANCEYDEEEWESQLSLRESILSTLLETSKGMDPTSDASNMQASTCSSITSNPEALTSDSADAALRILFIATNATSQNGFEASTSGHLTTATSNIIASSQSSDSDIGSLLDSIGSSALVGAVAGEDASESCADSFCMTSSRTNAADLADAEFASPQGTGPGVQAGVSAPFGDDSVDVTLVEFTSGRNNATIDRQSSVARINVQSQGSRRRLESSSTTTVVTLTLQNYYPVSYSDGNASDLSSTVECAGVTGFVNVTCANNNETVSFNCTAYESRVNPCTSIAACRVWGGETWESSGCEVLNFTATNTTCRCELDNSAESADFTSTSELVAKEFTSVFKRNPLGNLAQTALVLYVFASIAIILCAMAFWGKAQDVRDAGAETTTTTTMMLSLYDGNQHAKKKGTVRMNSSKQLSPRSASRAKAMKALNDSLPLWVREKSAFRNYCRRLLEQHNLLNYMVFDPQLSRPIRALKLYTTYCWVLASEAALFLLAFPDLGCDDYDNEEDCLKPDSPYFPAIPACQWNPNVDPVCSLNASKGATITTYIILLLVISLILTPLSMIIDTIINVISLPVSRKEPKKSSVYVAPVVAENDGKNDETGELLNELEAACRPDIALDVRVDVIYRATNVALRQRRAELTKAVASGDPDAKRSLAPFERRYGFRPKYLMSWRIFFFKQETDDERFERKVRRAIRRDLKRADAYDLELKSLSDNEDRSRRITEFARLERLTLLEQRVYLKNKREADEQHTHEEAEDDRTRDLPKITPCGHWTAVFVLFVLIVFPIYYTLAVFAALTARSKPLAYGWLRTVCLFIIFDVIFYSPIKIWFFFLYLPSLIKLKLRSLGDPTDDDDLPFNFETPLFMGAIDYLAARHSKHLSMASIILTRRVQTTATTDDERRQQGKRWVQQIKHQKDKLLLTARLKKIDDENRERKRNSFLDPAELRHKRLLNVSIATFFLLLWGAIIILPDGLQDLVVGEVVIFAVNLAILGFFSLIGGAVTKAAAHVATGLGLLAIIILVLSGALLIAVAAWIIRRRWLRPDQVRVEPAWLSENPDAAKRRVINKPKTDGALWSYCQENVFDAFYAKQQKSPRSPSSPKDRIRPPAVDTTPKTAIQPFVLSPDSPHVSQGVAAPNGMDRSQQPELDQARGEPRNDTLSVYDSIGQLETSSPVSFSFSSGNDRAPPTRLPPLESNHNSSGDALRSLPDDVQGSIFGAASNNDCGEGGGDKKANADPARFSPPGPANDH</sequence>
<dbReference type="Pfam" id="PF02010">
    <property type="entry name" value="REJ"/>
    <property type="match status" value="1"/>
</dbReference>
<comment type="subcellular location">
    <subcellularLocation>
        <location evidence="1">Membrane</location>
    </subcellularLocation>
</comment>
<feature type="transmembrane region" description="Helical" evidence="7">
    <location>
        <begin position="1104"/>
        <end position="1122"/>
    </location>
</feature>
<protein>
    <recommendedName>
        <fullName evidence="8">PKD/REJ-like domain-containing protein</fullName>
    </recommendedName>
</protein>
<evidence type="ECO:0000256" key="7">
    <source>
        <dbReference type="SAM" id="Phobius"/>
    </source>
</evidence>
<organism evidence="9 10">
    <name type="scientific">Chrysophaeum taylorii</name>
    <dbReference type="NCBI Taxonomy" id="2483200"/>
    <lineage>
        <taxon>Eukaryota</taxon>
        <taxon>Sar</taxon>
        <taxon>Stramenopiles</taxon>
        <taxon>Ochrophyta</taxon>
        <taxon>Pelagophyceae</taxon>
        <taxon>Pelagomonadales</taxon>
        <taxon>Pelagomonadaceae</taxon>
        <taxon>Chrysophaeum</taxon>
    </lineage>
</organism>
<dbReference type="InterPro" id="IPR002859">
    <property type="entry name" value="PKD/REJ-like"/>
</dbReference>
<dbReference type="GO" id="GO:0005886">
    <property type="term" value="C:plasma membrane"/>
    <property type="evidence" value="ECO:0007669"/>
    <property type="project" value="TreeGrafter"/>
</dbReference>
<name>A0AAD7UFB3_9STRA</name>
<evidence type="ECO:0000259" key="8">
    <source>
        <dbReference type="Pfam" id="PF02010"/>
    </source>
</evidence>
<keyword evidence="2 7" id="KW-0812">Transmembrane</keyword>
<dbReference type="Proteomes" id="UP001230188">
    <property type="component" value="Unassembled WGS sequence"/>
</dbReference>
<evidence type="ECO:0000256" key="3">
    <source>
        <dbReference type="ARBA" id="ARBA00022737"/>
    </source>
</evidence>
<evidence type="ECO:0000256" key="4">
    <source>
        <dbReference type="ARBA" id="ARBA00022989"/>
    </source>
</evidence>
<dbReference type="PANTHER" id="PTHR46730:SF1">
    <property type="entry name" value="PLAT DOMAIN-CONTAINING PROTEIN"/>
    <property type="match status" value="1"/>
</dbReference>
<feature type="transmembrane region" description="Helical" evidence="7">
    <location>
        <begin position="1226"/>
        <end position="1245"/>
    </location>
</feature>
<feature type="domain" description="PKD/REJ-like" evidence="8">
    <location>
        <begin position="212"/>
        <end position="597"/>
    </location>
</feature>
<keyword evidence="5 7" id="KW-0472">Membrane</keyword>
<evidence type="ECO:0000256" key="1">
    <source>
        <dbReference type="ARBA" id="ARBA00004370"/>
    </source>
</evidence>
<gene>
    <name evidence="9" type="ORF">CTAYLR_000946</name>
</gene>
<keyword evidence="3" id="KW-0677">Repeat</keyword>
<evidence type="ECO:0000313" key="10">
    <source>
        <dbReference type="Proteomes" id="UP001230188"/>
    </source>
</evidence>
<feature type="transmembrane region" description="Helical" evidence="7">
    <location>
        <begin position="1296"/>
        <end position="1323"/>
    </location>
</feature>
<feature type="compositionally biased region" description="Low complexity" evidence="6">
    <location>
        <begin position="1918"/>
        <end position="1927"/>
    </location>
</feature>
<feature type="transmembrane region" description="Helical" evidence="7">
    <location>
        <begin position="1556"/>
        <end position="1583"/>
    </location>
</feature>
<reference evidence="9" key="1">
    <citation type="submission" date="2023-01" db="EMBL/GenBank/DDBJ databases">
        <title>Metagenome sequencing of chrysophaentin producing Chrysophaeum taylorii.</title>
        <authorList>
            <person name="Davison J."/>
            <person name="Bewley C."/>
        </authorList>
    </citation>
    <scope>NUCLEOTIDE SEQUENCE</scope>
    <source>
        <strain evidence="9">NIES-1699</strain>
    </source>
</reference>
<dbReference type="EMBL" id="JAQMWT010000330">
    <property type="protein sequence ID" value="KAJ8604523.1"/>
    <property type="molecule type" value="Genomic_DNA"/>
</dbReference>
<evidence type="ECO:0000256" key="6">
    <source>
        <dbReference type="SAM" id="MobiDB-lite"/>
    </source>
</evidence>